<accession>A0AC35TUX6</accession>
<organism evidence="1 2">
    <name type="scientific">Rhabditophanes sp. KR3021</name>
    <dbReference type="NCBI Taxonomy" id="114890"/>
    <lineage>
        <taxon>Eukaryota</taxon>
        <taxon>Metazoa</taxon>
        <taxon>Ecdysozoa</taxon>
        <taxon>Nematoda</taxon>
        <taxon>Chromadorea</taxon>
        <taxon>Rhabditida</taxon>
        <taxon>Tylenchina</taxon>
        <taxon>Panagrolaimomorpha</taxon>
        <taxon>Strongyloidoidea</taxon>
        <taxon>Alloionematidae</taxon>
        <taxon>Rhabditophanes</taxon>
    </lineage>
</organism>
<reference evidence="2" key="1">
    <citation type="submission" date="2016-11" db="UniProtKB">
        <authorList>
            <consortium name="WormBaseParasite"/>
        </authorList>
    </citation>
    <scope>IDENTIFICATION</scope>
    <source>
        <strain evidence="2">KR3021</strain>
    </source>
</reference>
<sequence>MSKKMNSCVTKNECQGTSLKLKSHEEDERCIKENRKKKKDYYRKKGMNDWKYTFQSMTFDETFTIEDLERSDNSSIWMGSSIHGKHSLPSSQNSSIRDVSKRTFSNSSASSSMSGTSLPRTTKKQTYPKVYKSDNCFEESSQIKKPSSKQMVTLCLDNQPIQHVNTILGTTSSKRNTIKVDESNQKPQQSVKTFFNSKVKEYTQKMGPTYCSQGILEDSFSLLKINPDTSKKQTGNGLIPPEAKNNELSVGPFEKECYSEDKDSNKKTGATPPSATSKPA</sequence>
<dbReference type="Proteomes" id="UP000095286">
    <property type="component" value="Unplaced"/>
</dbReference>
<name>A0AC35TUX6_9BILA</name>
<evidence type="ECO:0000313" key="1">
    <source>
        <dbReference type="Proteomes" id="UP000095286"/>
    </source>
</evidence>
<dbReference type="WBParaSite" id="RSKR_0000459650.1">
    <property type="protein sequence ID" value="RSKR_0000459650.1"/>
    <property type="gene ID" value="RSKR_0000459650"/>
</dbReference>
<proteinExistence type="predicted"/>
<evidence type="ECO:0000313" key="2">
    <source>
        <dbReference type="WBParaSite" id="RSKR_0000459650.1"/>
    </source>
</evidence>
<protein>
    <submittedName>
        <fullName evidence="2">Uncharacterized protein</fullName>
    </submittedName>
</protein>